<organism evidence="1 2">
    <name type="scientific">Plenodomus tracheiphilus IPT5</name>
    <dbReference type="NCBI Taxonomy" id="1408161"/>
    <lineage>
        <taxon>Eukaryota</taxon>
        <taxon>Fungi</taxon>
        <taxon>Dikarya</taxon>
        <taxon>Ascomycota</taxon>
        <taxon>Pezizomycotina</taxon>
        <taxon>Dothideomycetes</taxon>
        <taxon>Pleosporomycetidae</taxon>
        <taxon>Pleosporales</taxon>
        <taxon>Pleosporineae</taxon>
        <taxon>Leptosphaeriaceae</taxon>
        <taxon>Plenodomus</taxon>
    </lineage>
</organism>
<gene>
    <name evidence="1" type="ORF">T440DRAFT_91546</name>
</gene>
<evidence type="ECO:0000313" key="1">
    <source>
        <dbReference type="EMBL" id="KAF2850552.1"/>
    </source>
</evidence>
<keyword evidence="1" id="KW-0456">Lyase</keyword>
<dbReference type="Pfam" id="PF16155">
    <property type="entry name" value="PnbB"/>
    <property type="match status" value="1"/>
</dbReference>
<protein>
    <submittedName>
        <fullName evidence="1">p-hydroxylaminobenzoate lyase</fullName>
    </submittedName>
</protein>
<dbReference type="GO" id="GO:0016829">
    <property type="term" value="F:lyase activity"/>
    <property type="evidence" value="ECO:0007669"/>
    <property type="project" value="UniProtKB-KW"/>
</dbReference>
<dbReference type="InterPro" id="IPR032345">
    <property type="entry name" value="PnbB"/>
</dbReference>
<name>A0A6A7B5G4_9PLEO</name>
<accession>A0A6A7B5G4</accession>
<reference evidence="1" key="1">
    <citation type="submission" date="2020-01" db="EMBL/GenBank/DDBJ databases">
        <authorList>
            <consortium name="DOE Joint Genome Institute"/>
            <person name="Haridas S."/>
            <person name="Albert R."/>
            <person name="Binder M."/>
            <person name="Bloem J."/>
            <person name="Labutti K."/>
            <person name="Salamov A."/>
            <person name="Andreopoulos B."/>
            <person name="Baker S.E."/>
            <person name="Barry K."/>
            <person name="Bills G."/>
            <person name="Bluhm B.H."/>
            <person name="Cannon C."/>
            <person name="Castanera R."/>
            <person name="Culley D.E."/>
            <person name="Daum C."/>
            <person name="Ezra D."/>
            <person name="Gonzalez J.B."/>
            <person name="Henrissat B."/>
            <person name="Kuo A."/>
            <person name="Liang C."/>
            <person name="Lipzen A."/>
            <person name="Lutzoni F."/>
            <person name="Magnuson J."/>
            <person name="Mondo S."/>
            <person name="Nolan M."/>
            <person name="Ohm R."/>
            <person name="Pangilinan J."/>
            <person name="Park H.-J."/>
            <person name="Ramirez L."/>
            <person name="Alfaro M."/>
            <person name="Sun H."/>
            <person name="Tritt A."/>
            <person name="Yoshinaga Y."/>
            <person name="Zwiers L.-H."/>
            <person name="Turgeon B.G."/>
            <person name="Goodwin S.B."/>
            <person name="Spatafora J.W."/>
            <person name="Crous P.W."/>
            <person name="Grigoriev I.V."/>
        </authorList>
    </citation>
    <scope>NUCLEOTIDE SEQUENCE</scope>
    <source>
        <strain evidence="1">IPT5</strain>
    </source>
</reference>
<sequence length="194" mass="21363">MQAEVPGSTPPAEVDLAQYPLAKKLLQRCQDFFSEVENLTPGQPLEAHLNKTYGPGHPIYEDLCTLTLAGFHEGWLANTPITGPNYRRSKLALPSESTRYFSITAVYVDARDQDVFSGQHHSHPYGEINCVVVIDEGAELRGMKGWQGKGWTAPGPGTHHYPQFRGGRLISLFFLPAGRISYSADPEDPQPASV</sequence>
<dbReference type="EMBL" id="MU006306">
    <property type="protein sequence ID" value="KAF2850552.1"/>
    <property type="molecule type" value="Genomic_DNA"/>
</dbReference>
<keyword evidence="2" id="KW-1185">Reference proteome</keyword>
<evidence type="ECO:0000313" key="2">
    <source>
        <dbReference type="Proteomes" id="UP000799423"/>
    </source>
</evidence>
<dbReference type="Proteomes" id="UP000799423">
    <property type="component" value="Unassembled WGS sequence"/>
</dbReference>
<proteinExistence type="predicted"/>
<dbReference type="AlphaFoldDB" id="A0A6A7B5G4"/>
<dbReference type="OrthoDB" id="2845956at2759"/>